<name>A0A2U1MBQ9_ARTAN</name>
<proteinExistence type="predicted"/>
<accession>A0A2U1MBQ9</accession>
<dbReference type="EMBL" id="PKPP01005834">
    <property type="protein sequence ID" value="PWA58656.1"/>
    <property type="molecule type" value="Genomic_DNA"/>
</dbReference>
<organism evidence="1 2">
    <name type="scientific">Artemisia annua</name>
    <name type="common">Sweet wormwood</name>
    <dbReference type="NCBI Taxonomy" id="35608"/>
    <lineage>
        <taxon>Eukaryota</taxon>
        <taxon>Viridiplantae</taxon>
        <taxon>Streptophyta</taxon>
        <taxon>Embryophyta</taxon>
        <taxon>Tracheophyta</taxon>
        <taxon>Spermatophyta</taxon>
        <taxon>Magnoliopsida</taxon>
        <taxon>eudicotyledons</taxon>
        <taxon>Gunneridae</taxon>
        <taxon>Pentapetalae</taxon>
        <taxon>asterids</taxon>
        <taxon>campanulids</taxon>
        <taxon>Asterales</taxon>
        <taxon>Asteraceae</taxon>
        <taxon>Asteroideae</taxon>
        <taxon>Anthemideae</taxon>
        <taxon>Artemisiinae</taxon>
        <taxon>Artemisia</taxon>
    </lineage>
</organism>
<sequence>MGNIESLIQVIANKPLIIPRIILRRKVVVITALETSYAIVNLSFVLSAAISDLNVANDSLLEEDSKAERLVAFPLSLIRKRLAKLKRLSFLPLGKKRSS</sequence>
<dbReference type="AlphaFoldDB" id="A0A2U1MBQ9"/>
<keyword evidence="2" id="KW-1185">Reference proteome</keyword>
<reference evidence="1 2" key="1">
    <citation type="journal article" date="2018" name="Mol. Plant">
        <title>The genome of Artemisia annua provides insight into the evolution of Asteraceae family and artemisinin biosynthesis.</title>
        <authorList>
            <person name="Shen Q."/>
            <person name="Zhang L."/>
            <person name="Liao Z."/>
            <person name="Wang S."/>
            <person name="Yan T."/>
            <person name="Shi P."/>
            <person name="Liu M."/>
            <person name="Fu X."/>
            <person name="Pan Q."/>
            <person name="Wang Y."/>
            <person name="Lv Z."/>
            <person name="Lu X."/>
            <person name="Zhang F."/>
            <person name="Jiang W."/>
            <person name="Ma Y."/>
            <person name="Chen M."/>
            <person name="Hao X."/>
            <person name="Li L."/>
            <person name="Tang Y."/>
            <person name="Lv G."/>
            <person name="Zhou Y."/>
            <person name="Sun X."/>
            <person name="Brodelius P.E."/>
            <person name="Rose J.K.C."/>
            <person name="Tang K."/>
        </authorList>
    </citation>
    <scope>NUCLEOTIDE SEQUENCE [LARGE SCALE GENOMIC DNA]</scope>
    <source>
        <strain evidence="2">cv. Huhao1</strain>
        <tissue evidence="1">Leaf</tissue>
    </source>
</reference>
<gene>
    <name evidence="1" type="ORF">CTI12_AA204560</name>
</gene>
<evidence type="ECO:0000313" key="1">
    <source>
        <dbReference type="EMBL" id="PWA58656.1"/>
    </source>
</evidence>
<evidence type="ECO:0000313" key="2">
    <source>
        <dbReference type="Proteomes" id="UP000245207"/>
    </source>
</evidence>
<comment type="caution">
    <text evidence="1">The sequence shown here is derived from an EMBL/GenBank/DDBJ whole genome shotgun (WGS) entry which is preliminary data.</text>
</comment>
<protein>
    <submittedName>
        <fullName evidence="1">Uncharacterized protein</fullName>
    </submittedName>
</protein>
<dbReference type="Proteomes" id="UP000245207">
    <property type="component" value="Unassembled WGS sequence"/>
</dbReference>